<proteinExistence type="predicted"/>
<dbReference type="EMBL" id="OU900108">
    <property type="protein sequence ID" value="CAG9857956.1"/>
    <property type="molecule type" value="Genomic_DNA"/>
</dbReference>
<accession>A0A9N9XKY3</accession>
<keyword evidence="4" id="KW-1185">Reference proteome</keyword>
<evidence type="ECO:0000313" key="4">
    <source>
        <dbReference type="Proteomes" id="UP001153712"/>
    </source>
</evidence>
<dbReference type="OrthoDB" id="8179865at2759"/>
<dbReference type="InterPro" id="IPR013653">
    <property type="entry name" value="GCN5-like_dom"/>
</dbReference>
<dbReference type="PANTHER" id="PTHR20958">
    <property type="entry name" value="GLYCINE N-ACYLTRANSFERASE-LIKE PROTEIN"/>
    <property type="match status" value="1"/>
</dbReference>
<reference evidence="3" key="1">
    <citation type="submission" date="2022-01" db="EMBL/GenBank/DDBJ databases">
        <authorList>
            <person name="King R."/>
        </authorList>
    </citation>
    <scope>NUCLEOTIDE SEQUENCE</scope>
</reference>
<dbReference type="PANTHER" id="PTHR20958:SF9">
    <property type="entry name" value="RE58324P"/>
    <property type="match status" value="1"/>
</dbReference>
<dbReference type="Proteomes" id="UP001153712">
    <property type="component" value="Chromosome 15"/>
</dbReference>
<dbReference type="InterPro" id="IPR000182">
    <property type="entry name" value="GNAT_dom"/>
</dbReference>
<evidence type="ECO:0000256" key="1">
    <source>
        <dbReference type="SAM" id="MobiDB-lite"/>
    </source>
</evidence>
<evidence type="ECO:0000259" key="2">
    <source>
        <dbReference type="PROSITE" id="PS51186"/>
    </source>
</evidence>
<protein>
    <recommendedName>
        <fullName evidence="2">N-acetyltransferase domain-containing protein</fullName>
    </recommendedName>
</protein>
<dbReference type="Gene3D" id="3.40.630.30">
    <property type="match status" value="1"/>
</dbReference>
<dbReference type="SUPFAM" id="SSF55729">
    <property type="entry name" value="Acyl-CoA N-acyltransferases (Nat)"/>
    <property type="match status" value="1"/>
</dbReference>
<gene>
    <name evidence="3" type="ORF">PHYEVI_LOCUS4349</name>
</gene>
<dbReference type="AlphaFoldDB" id="A0A9N9XKY3"/>
<evidence type="ECO:0000313" key="3">
    <source>
        <dbReference type="EMBL" id="CAG9857956.1"/>
    </source>
</evidence>
<sequence>MEEVLLEGKNFKLVTESELPEIIDFLGDHLPDSIKFHQTLKTYLKDRVWEFHFYVTKTWPEQAVILHFPGMTRTPNGKLYESFSVFCPSDQLDNIYLLTDEDVLIDWTRPIYLNFTHAKIMEKLEEMYARTGTMEKLTGEVYCQLDEEIRTEEDESTTVFAEDAEMMQLSAEHAPMIHDLYPANHMECVEVFEKLIEKLPCFGVFSADGDLAAWMVQSYYGAMFSMQTRPEYRRKGYGLMLAKYLTKLVKQRGYMPFVVIRPENDASKGLYAKLGFKKYFETVRAILRPHEMSGDAQGGGGGGGKVTKQNGH</sequence>
<dbReference type="Pfam" id="PF08445">
    <property type="entry name" value="FR47"/>
    <property type="match status" value="1"/>
</dbReference>
<dbReference type="InterPro" id="IPR053225">
    <property type="entry name" value="Acyl-CoA_N-acyltransferase"/>
</dbReference>
<dbReference type="InterPro" id="IPR016181">
    <property type="entry name" value="Acyl_CoA_acyltransferase"/>
</dbReference>
<feature type="region of interest" description="Disordered" evidence="1">
    <location>
        <begin position="291"/>
        <end position="312"/>
    </location>
</feature>
<dbReference type="CDD" id="cd04301">
    <property type="entry name" value="NAT_SF"/>
    <property type="match status" value="1"/>
</dbReference>
<dbReference type="PROSITE" id="PS51186">
    <property type="entry name" value="GNAT"/>
    <property type="match status" value="1"/>
</dbReference>
<feature type="domain" description="N-acetyltransferase" evidence="2">
    <location>
        <begin position="164"/>
        <end position="293"/>
    </location>
</feature>
<name>A0A9N9XKY3_PHYSR</name>
<dbReference type="GO" id="GO:0016747">
    <property type="term" value="F:acyltransferase activity, transferring groups other than amino-acyl groups"/>
    <property type="evidence" value="ECO:0007669"/>
    <property type="project" value="InterPro"/>
</dbReference>
<feature type="compositionally biased region" description="Gly residues" evidence="1">
    <location>
        <begin position="296"/>
        <end position="305"/>
    </location>
</feature>
<organism evidence="3 4">
    <name type="scientific">Phyllotreta striolata</name>
    <name type="common">Striped flea beetle</name>
    <name type="synonym">Crioceris striolata</name>
    <dbReference type="NCBI Taxonomy" id="444603"/>
    <lineage>
        <taxon>Eukaryota</taxon>
        <taxon>Metazoa</taxon>
        <taxon>Ecdysozoa</taxon>
        <taxon>Arthropoda</taxon>
        <taxon>Hexapoda</taxon>
        <taxon>Insecta</taxon>
        <taxon>Pterygota</taxon>
        <taxon>Neoptera</taxon>
        <taxon>Endopterygota</taxon>
        <taxon>Coleoptera</taxon>
        <taxon>Polyphaga</taxon>
        <taxon>Cucujiformia</taxon>
        <taxon>Chrysomeloidea</taxon>
        <taxon>Chrysomelidae</taxon>
        <taxon>Galerucinae</taxon>
        <taxon>Alticini</taxon>
        <taxon>Phyllotreta</taxon>
    </lineage>
</organism>